<organism evidence="12">
    <name type="scientific">Sarcoptes scabiei</name>
    <name type="common">Itch mite</name>
    <name type="synonym">Acarus scabiei</name>
    <dbReference type="NCBI Taxonomy" id="52283"/>
    <lineage>
        <taxon>Eukaryota</taxon>
        <taxon>Metazoa</taxon>
        <taxon>Ecdysozoa</taxon>
        <taxon>Arthropoda</taxon>
        <taxon>Chelicerata</taxon>
        <taxon>Arachnida</taxon>
        <taxon>Acari</taxon>
        <taxon>Acariformes</taxon>
        <taxon>Sarcoptiformes</taxon>
        <taxon>Astigmata</taxon>
        <taxon>Psoroptidia</taxon>
        <taxon>Sarcoptoidea</taxon>
        <taxon>Sarcoptidae</taxon>
        <taxon>Sarcoptinae</taxon>
        <taxon>Sarcoptes</taxon>
    </lineage>
</organism>
<dbReference type="InterPro" id="IPR051644">
    <property type="entry name" value="TRAMP_AT-DNA-binding"/>
</dbReference>
<reference evidence="14" key="1">
    <citation type="journal article" date="2020" name="PLoS Negl. Trop. Dis.">
        <title>High-quality nuclear genome for Sarcoptes scabiei-A critical resource for a neglected parasite.</title>
        <authorList>
            <person name="Korhonen P.K."/>
            <person name="Gasser R.B."/>
            <person name="Ma G."/>
            <person name="Wang T."/>
            <person name="Stroehlein A.J."/>
            <person name="Young N.D."/>
            <person name="Ang C.S."/>
            <person name="Fernando D.D."/>
            <person name="Lu H.C."/>
            <person name="Taylor S."/>
            <person name="Reynolds S.L."/>
            <person name="Mofiz E."/>
            <person name="Najaraj S.H."/>
            <person name="Gowda H."/>
            <person name="Madugundu A."/>
            <person name="Renuse S."/>
            <person name="Holt D."/>
            <person name="Pandey A."/>
            <person name="Papenfuss A.T."/>
            <person name="Fischer K."/>
        </authorList>
    </citation>
    <scope>NUCLEOTIDE SEQUENCE [LARGE SCALE GENOMIC DNA]</scope>
</reference>
<evidence type="ECO:0000256" key="6">
    <source>
        <dbReference type="ARBA" id="ARBA00023242"/>
    </source>
</evidence>
<keyword evidence="6" id="KW-0539">Nucleus</keyword>
<keyword evidence="14" id="KW-1185">Reference proteome</keyword>
<gene>
    <name evidence="12" type="ORF">SSS_1513</name>
</gene>
<dbReference type="InterPro" id="IPR001878">
    <property type="entry name" value="Znf_CCHC"/>
</dbReference>
<dbReference type="AlphaFoldDB" id="A0A834R2T5"/>
<keyword evidence="5" id="KW-0862">Zinc</keyword>
<evidence type="ECO:0000313" key="12">
    <source>
        <dbReference type="EMBL" id="KAF7488883.1"/>
    </source>
</evidence>
<dbReference type="GO" id="GO:0008270">
    <property type="term" value="F:zinc ion binding"/>
    <property type="evidence" value="ECO:0007669"/>
    <property type="project" value="UniProtKB-KW"/>
</dbReference>
<dbReference type="EnsemblMetazoa" id="SSS_1513s_mrna">
    <property type="protein sequence ID" value="KAF7488883.1"/>
    <property type="gene ID" value="SSS_1513"/>
</dbReference>
<evidence type="ECO:0000256" key="5">
    <source>
        <dbReference type="ARBA" id="ARBA00022833"/>
    </source>
</evidence>
<keyword evidence="2" id="KW-0479">Metal-binding</keyword>
<feature type="region of interest" description="Disordered" evidence="10">
    <location>
        <begin position="320"/>
        <end position="353"/>
    </location>
</feature>
<evidence type="ECO:0000256" key="10">
    <source>
        <dbReference type="SAM" id="MobiDB-lite"/>
    </source>
</evidence>
<evidence type="ECO:0000256" key="9">
    <source>
        <dbReference type="PROSITE-ProRule" id="PRU00047"/>
    </source>
</evidence>
<feature type="compositionally biased region" description="Polar residues" evidence="10">
    <location>
        <begin position="330"/>
        <end position="341"/>
    </location>
</feature>
<dbReference type="GO" id="GO:0031499">
    <property type="term" value="C:TRAMP complex"/>
    <property type="evidence" value="ECO:0007669"/>
    <property type="project" value="TreeGrafter"/>
</dbReference>
<keyword evidence="3" id="KW-0677">Repeat</keyword>
<evidence type="ECO:0000256" key="8">
    <source>
        <dbReference type="ARBA" id="ARBA00043023"/>
    </source>
</evidence>
<dbReference type="PANTHER" id="PTHR46543">
    <property type="entry name" value="ZINC FINGER CCHC DOMAIN-CONTAINING PROTEIN 7"/>
    <property type="match status" value="1"/>
</dbReference>
<name>A0A834R2T5_SARSC</name>
<evidence type="ECO:0000256" key="2">
    <source>
        <dbReference type="ARBA" id="ARBA00022723"/>
    </source>
</evidence>
<dbReference type="GO" id="GO:0071036">
    <property type="term" value="P:nuclear polyadenylation-dependent snoRNA catabolic process"/>
    <property type="evidence" value="ECO:0007669"/>
    <property type="project" value="TreeGrafter"/>
</dbReference>
<reference evidence="13" key="3">
    <citation type="submission" date="2022-06" db="UniProtKB">
        <authorList>
            <consortium name="EnsemblMetazoa"/>
        </authorList>
    </citation>
    <scope>IDENTIFICATION</scope>
</reference>
<dbReference type="Pfam" id="PF00098">
    <property type="entry name" value="zf-CCHC"/>
    <property type="match status" value="2"/>
</dbReference>
<dbReference type="PANTHER" id="PTHR46543:SF1">
    <property type="entry name" value="ZINC FINGER CCHC DOMAIN-CONTAINING PROTEIN 7"/>
    <property type="match status" value="1"/>
</dbReference>
<feature type="domain" description="CCHC-type" evidence="11">
    <location>
        <begin position="294"/>
        <end position="308"/>
    </location>
</feature>
<dbReference type="EMBL" id="WVUK01000065">
    <property type="protein sequence ID" value="KAF7488883.1"/>
    <property type="molecule type" value="Genomic_DNA"/>
</dbReference>
<sequence>MESYHREQTNLDSYCNGFSDTYSFHCQEDSYDSDRIDSDIEDILFTSIHHQTIDLSDCEKLDRKENNDQTPFKTQQHCQRIISKALDRRKIGSKSKVIRQKIPSKLDHSGTISMSDISYGNIANDDGLISENNVYNESNKFFFEDDEDDDDGWKPKTSIKRIASNKRYWLIDDCDRVLFRDRSRSKKSCKYCFSHDHKDCRCPNKIKVCYICGDADHLAKSCAQKLICPKCFQNGHQSKHCPSTQYCSICKIKGHSEQWCNWRNYLSITDENDLVDSTRSQLASSRTNSEIKYCFQCGSSGHFGFDCKWFKLHLNRYNSPASSSKRKSRNVTNHSNQVSKPNRNKSISKFKQTAIPRDDSTIERFSKINMGDRIDKISILKQKKRESNKEKKIALSRKRSNEILQSSIRLSHRNSNSSFKINKKKILEQNIRRLQNRM</sequence>
<dbReference type="GO" id="GO:0071031">
    <property type="term" value="P:nuclear mRNA surveillance of mRNA 3'-end processing"/>
    <property type="evidence" value="ECO:0007669"/>
    <property type="project" value="TreeGrafter"/>
</dbReference>
<evidence type="ECO:0000256" key="7">
    <source>
        <dbReference type="ARBA" id="ARBA00041190"/>
    </source>
</evidence>
<accession>A0A834R2T5</accession>
<dbReference type="GO" id="GO:0003723">
    <property type="term" value="F:RNA binding"/>
    <property type="evidence" value="ECO:0007669"/>
    <property type="project" value="TreeGrafter"/>
</dbReference>
<evidence type="ECO:0000313" key="13">
    <source>
        <dbReference type="EnsemblMetazoa" id="KAF7488883.1"/>
    </source>
</evidence>
<dbReference type="Gene3D" id="4.10.60.10">
    <property type="entry name" value="Zinc finger, CCHC-type"/>
    <property type="match status" value="2"/>
</dbReference>
<dbReference type="GO" id="GO:0071037">
    <property type="term" value="P:nuclear polyadenylation-dependent snRNA catabolic process"/>
    <property type="evidence" value="ECO:0007669"/>
    <property type="project" value="TreeGrafter"/>
</dbReference>
<dbReference type="SMART" id="SM00343">
    <property type="entry name" value="ZnF_C2HC"/>
    <property type="match status" value="3"/>
</dbReference>
<dbReference type="PROSITE" id="PS50158">
    <property type="entry name" value="ZF_CCHC"/>
    <property type="match status" value="2"/>
</dbReference>
<dbReference type="Proteomes" id="UP000070412">
    <property type="component" value="Unassembled WGS sequence"/>
</dbReference>
<dbReference type="GO" id="GO:0071035">
    <property type="term" value="P:nuclear polyadenylation-dependent rRNA catabolic process"/>
    <property type="evidence" value="ECO:0007669"/>
    <property type="project" value="TreeGrafter"/>
</dbReference>
<evidence type="ECO:0000256" key="4">
    <source>
        <dbReference type="ARBA" id="ARBA00022771"/>
    </source>
</evidence>
<evidence type="ECO:0000313" key="14">
    <source>
        <dbReference type="Proteomes" id="UP000070412"/>
    </source>
</evidence>
<protein>
    <recommendedName>
        <fullName evidence="7">Zinc finger CCHC domain-containing protein 7</fullName>
    </recommendedName>
    <alternativeName>
        <fullName evidence="8">TRAMP-like complex RNA-binding factor ZCCHC7</fullName>
    </alternativeName>
</protein>
<dbReference type="GO" id="GO:0071039">
    <property type="term" value="P:nuclear polyadenylation-dependent CUT catabolic process"/>
    <property type="evidence" value="ECO:0007669"/>
    <property type="project" value="TreeGrafter"/>
</dbReference>
<keyword evidence="4 9" id="KW-0863">Zinc-finger</keyword>
<comment type="subcellular location">
    <subcellularLocation>
        <location evidence="1">Nucleus</location>
    </subcellularLocation>
</comment>
<feature type="domain" description="CCHC-type" evidence="11">
    <location>
        <begin position="209"/>
        <end position="224"/>
    </location>
</feature>
<evidence type="ECO:0000259" key="11">
    <source>
        <dbReference type="PROSITE" id="PS50158"/>
    </source>
</evidence>
<proteinExistence type="predicted"/>
<evidence type="ECO:0000256" key="1">
    <source>
        <dbReference type="ARBA" id="ARBA00004123"/>
    </source>
</evidence>
<dbReference type="GO" id="GO:0071038">
    <property type="term" value="P:TRAMP-dependent tRNA surveillance pathway"/>
    <property type="evidence" value="ECO:0007669"/>
    <property type="project" value="TreeGrafter"/>
</dbReference>
<evidence type="ECO:0000256" key="3">
    <source>
        <dbReference type="ARBA" id="ARBA00022737"/>
    </source>
</evidence>
<reference evidence="12" key="2">
    <citation type="submission" date="2020-01" db="EMBL/GenBank/DDBJ databases">
        <authorList>
            <person name="Korhonen P.K.K."/>
            <person name="Guangxu M.G."/>
            <person name="Wang T.W."/>
            <person name="Stroehlein A.J.S."/>
            <person name="Young N.D."/>
            <person name="Ang C.-S.A."/>
            <person name="Fernando D.W.F."/>
            <person name="Lu H.L."/>
            <person name="Taylor S.T."/>
            <person name="Ehtesham M.E.M."/>
            <person name="Najaraj S.H.N."/>
            <person name="Harsha G.H.G."/>
            <person name="Madugundu A.M."/>
            <person name="Renuse S.R."/>
            <person name="Holt D.H."/>
            <person name="Pandey A.P."/>
            <person name="Papenfuss A.P."/>
            <person name="Gasser R.B.G."/>
            <person name="Fischer K.F."/>
        </authorList>
    </citation>
    <scope>NUCLEOTIDE SEQUENCE</scope>
    <source>
        <strain evidence="12">SSS_KF_BRIS2020</strain>
    </source>
</reference>
<dbReference type="OrthoDB" id="8068971at2759"/>